<sequence>MCAAIITKSFQNCSESEVPGYNDCPSFLFDLGTKRNTIKDNKIIDNVPYMYGKKLQANVVAPPPPMKRRVSRRTSSTSSLVSSSSSVEFDHLLAKDEILSMISQLLNTQSRLSSKEFDFYRRKIDSNISGSLDHESTRHILTQFFTESKRNRANAETLLRNWMITDITISNWSPALLKVFENTIV</sequence>
<name>A7TE52_VANPO</name>
<dbReference type="InParanoid" id="A7TE52"/>
<dbReference type="KEGG" id="vpo:Kpol_1002p20"/>
<keyword evidence="2" id="KW-1185">Reference proteome</keyword>
<dbReference type="PhylomeDB" id="A7TE52"/>
<gene>
    <name evidence="1" type="ORF">Kpol_1002p20</name>
</gene>
<dbReference type="OMA" id="PGYNDCP"/>
<dbReference type="AlphaFoldDB" id="A7TE52"/>
<dbReference type="FunCoup" id="A7TE52">
    <property type="interactions" value="42"/>
</dbReference>
<organism evidence="2">
    <name type="scientific">Vanderwaltozyma polyspora (strain ATCC 22028 / DSM 70294 / BCRC 21397 / CBS 2163 / NBRC 10782 / NRRL Y-8283 / UCD 57-17)</name>
    <name type="common">Kluyveromyces polysporus</name>
    <dbReference type="NCBI Taxonomy" id="436907"/>
    <lineage>
        <taxon>Eukaryota</taxon>
        <taxon>Fungi</taxon>
        <taxon>Dikarya</taxon>
        <taxon>Ascomycota</taxon>
        <taxon>Saccharomycotina</taxon>
        <taxon>Saccharomycetes</taxon>
        <taxon>Saccharomycetales</taxon>
        <taxon>Saccharomycetaceae</taxon>
        <taxon>Vanderwaltozyma</taxon>
    </lineage>
</organism>
<evidence type="ECO:0000313" key="2">
    <source>
        <dbReference type="Proteomes" id="UP000000267"/>
    </source>
</evidence>
<dbReference type="HOGENOM" id="CLU_1496199_0_0_1"/>
<dbReference type="Proteomes" id="UP000000267">
    <property type="component" value="Unassembled WGS sequence"/>
</dbReference>
<proteinExistence type="predicted"/>
<dbReference type="RefSeq" id="XP_001647232.1">
    <property type="nucleotide sequence ID" value="XM_001647182.1"/>
</dbReference>
<dbReference type="eggNOG" id="ENOG502S4DB">
    <property type="taxonomic scope" value="Eukaryota"/>
</dbReference>
<dbReference type="GO" id="GO:0036503">
    <property type="term" value="P:ERAD pathway"/>
    <property type="evidence" value="ECO:0007669"/>
    <property type="project" value="EnsemblFungi"/>
</dbReference>
<dbReference type="GeneID" id="5547723"/>
<dbReference type="OrthoDB" id="4090463at2759"/>
<reference evidence="1 2" key="1">
    <citation type="journal article" date="2007" name="Proc. Natl. Acad. Sci. U.S.A.">
        <title>Independent sorting-out of thousands of duplicated gene pairs in two yeast species descended from a whole-genome duplication.</title>
        <authorList>
            <person name="Scannell D.R."/>
            <person name="Frank A.C."/>
            <person name="Conant G.C."/>
            <person name="Byrne K.P."/>
            <person name="Woolfit M."/>
            <person name="Wolfe K.H."/>
        </authorList>
    </citation>
    <scope>NUCLEOTIDE SEQUENCE [LARGE SCALE GENOMIC DNA]</scope>
    <source>
        <strain evidence="2">ATCC 22028 / DSM 70294 / BCRC 21397 / CBS 2163 / NBRC 10782 / NRRL Y-8283 / UCD 57-17</strain>
    </source>
</reference>
<evidence type="ECO:0000313" key="1">
    <source>
        <dbReference type="EMBL" id="EDO19374.1"/>
    </source>
</evidence>
<dbReference type="EMBL" id="DS480379">
    <property type="protein sequence ID" value="EDO19374.1"/>
    <property type="molecule type" value="Genomic_DNA"/>
</dbReference>
<accession>A7TE52</accession>
<protein>
    <submittedName>
        <fullName evidence="1">Uncharacterized protein</fullName>
    </submittedName>
</protein>